<accession>A0AAW9DU83</accession>
<proteinExistence type="predicted"/>
<sequence length="165" mass="17915">MTTDLALPVIDPRGEACDDLLALDPAVLAQARFAIIHDLVAFAEDRVSVWLMSKGKTPGDAEVEGFRLLGLHRQAAQGDASFNACRETCRELIYQTNMVKAATDDAEAARHVRLAIMVARHLALFINGKLEVAGLGEFCCSAKGIRSEDADRTQGHDFDTTMTTP</sequence>
<gene>
    <name evidence="1" type="ORF">SIL87_17790</name>
</gene>
<dbReference type="RefSeq" id="WP_319615462.1">
    <property type="nucleotide sequence ID" value="NZ_JAWXYB010000018.1"/>
</dbReference>
<evidence type="ECO:0000313" key="2">
    <source>
        <dbReference type="Proteomes" id="UP001279553"/>
    </source>
</evidence>
<organism evidence="1 2">
    <name type="scientific">Acidiphilium acidophilum</name>
    <name type="common">Thiobacillus acidophilus</name>
    <dbReference type="NCBI Taxonomy" id="76588"/>
    <lineage>
        <taxon>Bacteria</taxon>
        <taxon>Pseudomonadati</taxon>
        <taxon>Pseudomonadota</taxon>
        <taxon>Alphaproteobacteria</taxon>
        <taxon>Acetobacterales</taxon>
        <taxon>Acidocellaceae</taxon>
        <taxon>Acidiphilium</taxon>
    </lineage>
</organism>
<dbReference type="EMBL" id="JAWXYB010000018">
    <property type="protein sequence ID" value="MDX5932608.1"/>
    <property type="molecule type" value="Genomic_DNA"/>
</dbReference>
<comment type="caution">
    <text evidence="1">The sequence shown here is derived from an EMBL/GenBank/DDBJ whole genome shotgun (WGS) entry which is preliminary data.</text>
</comment>
<dbReference type="Proteomes" id="UP001279553">
    <property type="component" value="Unassembled WGS sequence"/>
</dbReference>
<keyword evidence="2" id="KW-1185">Reference proteome</keyword>
<protein>
    <submittedName>
        <fullName evidence="1">Uncharacterized protein</fullName>
    </submittedName>
</protein>
<name>A0AAW9DU83_ACIAO</name>
<reference evidence="1 2" key="1">
    <citation type="submission" date="2023-11" db="EMBL/GenBank/DDBJ databases">
        <title>MicrobeMod: A computational toolkit for identifying prokaryotic methylation and restriction-modification with nanopore sequencing.</title>
        <authorList>
            <person name="Crits-Christoph A."/>
            <person name="Kang S.C."/>
            <person name="Lee H."/>
            <person name="Ostrov N."/>
        </authorList>
    </citation>
    <scope>NUCLEOTIDE SEQUENCE [LARGE SCALE GENOMIC DNA]</scope>
    <source>
        <strain evidence="1 2">DSMZ 700</strain>
    </source>
</reference>
<dbReference type="AlphaFoldDB" id="A0AAW9DU83"/>
<evidence type="ECO:0000313" key="1">
    <source>
        <dbReference type="EMBL" id="MDX5932608.1"/>
    </source>
</evidence>